<organism evidence="5 6">
    <name type="scientific">Pacificimonas flava</name>
    <dbReference type="NCBI Taxonomy" id="1234595"/>
    <lineage>
        <taxon>Bacteria</taxon>
        <taxon>Pseudomonadati</taxon>
        <taxon>Pseudomonadota</taxon>
        <taxon>Alphaproteobacteria</taxon>
        <taxon>Sphingomonadales</taxon>
        <taxon>Sphingosinicellaceae</taxon>
        <taxon>Pacificimonas</taxon>
    </lineage>
</organism>
<dbReference type="PROSITE" id="PS50111">
    <property type="entry name" value="CHEMOTAXIS_TRANSDUC_2"/>
    <property type="match status" value="1"/>
</dbReference>
<feature type="domain" description="Methyl-accepting transducer" evidence="4">
    <location>
        <begin position="37"/>
        <end position="277"/>
    </location>
</feature>
<evidence type="ECO:0000259" key="4">
    <source>
        <dbReference type="PROSITE" id="PS50111"/>
    </source>
</evidence>
<dbReference type="PANTHER" id="PTHR32089:SF112">
    <property type="entry name" value="LYSOZYME-LIKE PROTEIN-RELATED"/>
    <property type="match status" value="1"/>
</dbReference>
<feature type="coiled-coil region" evidence="3">
    <location>
        <begin position="91"/>
        <end position="125"/>
    </location>
</feature>
<keyword evidence="6" id="KW-1185">Reference proteome</keyword>
<dbReference type="Gene3D" id="1.10.287.950">
    <property type="entry name" value="Methyl-accepting chemotaxis protein"/>
    <property type="match status" value="1"/>
</dbReference>
<dbReference type="STRING" id="1234595.C725_1971"/>
<dbReference type="InterPro" id="IPR004089">
    <property type="entry name" value="MCPsignal_dom"/>
</dbReference>
<keyword evidence="3" id="KW-0175">Coiled coil</keyword>
<sequence>MEMLREYHKIALLEIELMSSAVQQGQLARSRRILNRQAEKFERDIATAVESASAMSRAAKSQSAGADEVTRDLLARAAEVAAAADQSATAMREAAETSTGLIKAIEEARREVDGATEVVDHATAQANDAVEVAAILANHTQAVESIVSLIRDIAGQTNLLALNATIEAARAGDAGRGFAVVASEVKSLAGQTARATDEIAKKIGDIQASSSRTVDVNRAILETVDGVRGSAQRLREAMDRQSATVTMITGSVDETAISADSMSEAIATIRSTAEAISRDLNNAASSSSEVDERIAALQEGARRFMQSFAA</sequence>
<evidence type="ECO:0000313" key="5">
    <source>
        <dbReference type="EMBL" id="OWV34758.1"/>
    </source>
</evidence>
<comment type="caution">
    <text evidence="5">The sequence shown here is derived from an EMBL/GenBank/DDBJ whole genome shotgun (WGS) entry which is preliminary data.</text>
</comment>
<dbReference type="OrthoDB" id="266313at2"/>
<accession>A0A219BAE8</accession>
<dbReference type="GO" id="GO:0016020">
    <property type="term" value="C:membrane"/>
    <property type="evidence" value="ECO:0007669"/>
    <property type="project" value="InterPro"/>
</dbReference>
<dbReference type="Proteomes" id="UP000198462">
    <property type="component" value="Unassembled WGS sequence"/>
</dbReference>
<dbReference type="GO" id="GO:0007165">
    <property type="term" value="P:signal transduction"/>
    <property type="evidence" value="ECO:0007669"/>
    <property type="project" value="UniProtKB-KW"/>
</dbReference>
<dbReference type="Pfam" id="PF00015">
    <property type="entry name" value="MCPsignal"/>
    <property type="match status" value="1"/>
</dbReference>
<dbReference type="SMART" id="SM00283">
    <property type="entry name" value="MA"/>
    <property type="match status" value="1"/>
</dbReference>
<keyword evidence="1 2" id="KW-0807">Transducer</keyword>
<reference evidence="6" key="1">
    <citation type="submission" date="2017-05" db="EMBL/GenBank/DDBJ databases">
        <authorList>
            <person name="Lin X."/>
        </authorList>
    </citation>
    <scope>NUCLEOTIDE SEQUENCE [LARGE SCALE GENOMIC DNA]</scope>
    <source>
        <strain evidence="6">JLT2012</strain>
    </source>
</reference>
<proteinExistence type="predicted"/>
<evidence type="ECO:0000256" key="3">
    <source>
        <dbReference type="SAM" id="Coils"/>
    </source>
</evidence>
<evidence type="ECO:0000256" key="2">
    <source>
        <dbReference type="PROSITE-ProRule" id="PRU00284"/>
    </source>
</evidence>
<dbReference type="PANTHER" id="PTHR32089">
    <property type="entry name" value="METHYL-ACCEPTING CHEMOTAXIS PROTEIN MCPB"/>
    <property type="match status" value="1"/>
</dbReference>
<name>A0A219BAE8_9SPHN</name>
<dbReference type="EMBL" id="NFZT01000001">
    <property type="protein sequence ID" value="OWV34758.1"/>
    <property type="molecule type" value="Genomic_DNA"/>
</dbReference>
<evidence type="ECO:0000256" key="1">
    <source>
        <dbReference type="ARBA" id="ARBA00023224"/>
    </source>
</evidence>
<protein>
    <recommendedName>
        <fullName evidence="4">Methyl-accepting transducer domain-containing protein</fullName>
    </recommendedName>
</protein>
<dbReference type="AlphaFoldDB" id="A0A219BAE8"/>
<dbReference type="SUPFAM" id="SSF58104">
    <property type="entry name" value="Methyl-accepting chemotaxis protein (MCP) signaling domain"/>
    <property type="match status" value="1"/>
</dbReference>
<gene>
    <name evidence="5" type="ORF">B5C34_11900</name>
</gene>
<evidence type="ECO:0000313" key="6">
    <source>
        <dbReference type="Proteomes" id="UP000198462"/>
    </source>
</evidence>